<dbReference type="Proteomes" id="UP000249422">
    <property type="component" value="Unassembled WGS sequence"/>
</dbReference>
<evidence type="ECO:0000313" key="1">
    <source>
        <dbReference type="EMBL" id="RAJ01378.1"/>
    </source>
</evidence>
<protein>
    <submittedName>
        <fullName evidence="1">Uncharacterized protein</fullName>
    </submittedName>
</protein>
<dbReference type="EMBL" id="QLLM01000017">
    <property type="protein sequence ID" value="RAJ01378.1"/>
    <property type="molecule type" value="Genomic_DNA"/>
</dbReference>
<reference evidence="1 2" key="1">
    <citation type="submission" date="2018-06" db="EMBL/GenBank/DDBJ databases">
        <title>Freshwater and sediment microbial communities from various areas in North America, analyzing microbe dynamics in response to fracking.</title>
        <authorList>
            <person name="Lamendella R."/>
        </authorList>
    </citation>
    <scope>NUCLEOTIDE SEQUENCE [LARGE SCALE GENOMIC DNA]</scope>
    <source>
        <strain evidence="1 2">17</strain>
    </source>
</reference>
<organism evidence="1 2">
    <name type="scientific">Aeromonas salmonicida</name>
    <dbReference type="NCBI Taxonomy" id="645"/>
    <lineage>
        <taxon>Bacteria</taxon>
        <taxon>Pseudomonadati</taxon>
        <taxon>Pseudomonadota</taxon>
        <taxon>Gammaproteobacteria</taxon>
        <taxon>Aeromonadales</taxon>
        <taxon>Aeromonadaceae</taxon>
        <taxon>Aeromonas</taxon>
    </lineage>
</organism>
<dbReference type="AlphaFoldDB" id="A0AAX1PEG3"/>
<name>A0AAX1PEG3_AERSA</name>
<evidence type="ECO:0000313" key="2">
    <source>
        <dbReference type="Proteomes" id="UP000249422"/>
    </source>
</evidence>
<sequence>MFVLGVAYLLLAVLINIFKRSELEKWFAQSRHDQDKSWACNQAKSGLGAGRFVSTLFNQTLLLHRQGNVNPVVPIDQWHAKW</sequence>
<accession>A0AAX1PEG3</accession>
<gene>
    <name evidence="1" type="ORF">DEU50_1177</name>
</gene>
<proteinExistence type="predicted"/>
<comment type="caution">
    <text evidence="1">The sequence shown here is derived from an EMBL/GenBank/DDBJ whole genome shotgun (WGS) entry which is preliminary data.</text>
</comment>